<sequence>MRYVHNQSGAALIILLTIFILGSITFLLSQLNERAHYLLDDQAQTIRVLTQAKESLLGFAATYAQNPDHEVKLQGYLPCPDKDGDGSAEPPCESAGQTVIGRFPWRTLGLPPLRDGSGECLWYAVSGNFKDNPKQVLTSDSNGLLVIKNAKDEIITGQTVPDRAIAVIFAPGRFTKNQNREVTGTLTECGSIIEGTLIEPINRVRNYLDKYNFDGVVVDNATANNAIFISDSGFFASSPLIPNATPVFINAPPVYETYLHPQDDTERLDRANPTFNDTLITIAPEDFKPVYRMMDYQVATQVRACLDRYAQKSLYNFMNSLQTDIGSTDGSFIFVEKFLEITNLPKINATVEEKQQEKIRILTEIKKNIANKNITYPKYPWPSYVNPSDYSDDENNYFGRIPTQILKNSSFKTTGQPHLLKTRDSIINLFKDNIININSLLSESEYIDKFKKPLEILWSDFENHFTILKQWPVDPQTPFLILNLHDLEYETLKNDPQVSKEELITKVLDTFKDKDIEKEFFDFYQGNDPTTRIKNISTKVDLIEDLKTFSTRESVLQKLQRYQCFFFDETNPTPSKSKWWWWQGWQDKVFFAIHSDYSLNNNIGSSLTFNTPADKDTINAEMLVLVAGRPLNGQQRSQPEQQIKITNYLEGQNSDGDTRFVHAPVTSIFNDVVL</sequence>
<dbReference type="STRING" id="40754.THII_2073"/>
<reference evidence="1" key="1">
    <citation type="journal article" date="2014" name="ISME J.">
        <title>Ecophysiology of Thioploca ingrica as revealed by the complete genome sequence supplemented with proteomic evidence.</title>
        <authorList>
            <person name="Kojima H."/>
            <person name="Ogura Y."/>
            <person name="Yamamoto N."/>
            <person name="Togashi T."/>
            <person name="Mori H."/>
            <person name="Watanabe T."/>
            <person name="Nemoto F."/>
            <person name="Kurokawa K."/>
            <person name="Hayashi T."/>
            <person name="Fukui M."/>
        </authorList>
    </citation>
    <scope>NUCLEOTIDE SEQUENCE [LARGE SCALE GENOMIC DNA]</scope>
</reference>
<dbReference type="EMBL" id="AP014633">
    <property type="protein sequence ID" value="BAP56370.1"/>
    <property type="molecule type" value="Genomic_DNA"/>
</dbReference>
<dbReference type="KEGG" id="tig:THII_2073"/>
<evidence type="ECO:0000313" key="1">
    <source>
        <dbReference type="EMBL" id="BAP56370.1"/>
    </source>
</evidence>
<organism evidence="1 2">
    <name type="scientific">Thioploca ingrica</name>
    <dbReference type="NCBI Taxonomy" id="40754"/>
    <lineage>
        <taxon>Bacteria</taxon>
        <taxon>Pseudomonadati</taxon>
        <taxon>Pseudomonadota</taxon>
        <taxon>Gammaproteobacteria</taxon>
        <taxon>Thiotrichales</taxon>
        <taxon>Thiotrichaceae</taxon>
        <taxon>Thioploca</taxon>
    </lineage>
</organism>
<proteinExistence type="predicted"/>
<protein>
    <submittedName>
        <fullName evidence="1">Uncharacterized protein</fullName>
    </submittedName>
</protein>
<gene>
    <name evidence="1" type="ORF">THII_2073</name>
</gene>
<name>A0A090AMD4_9GAMM</name>
<dbReference type="HOGENOM" id="CLU_407632_0_0_6"/>
<dbReference type="Proteomes" id="UP000031623">
    <property type="component" value="Chromosome"/>
</dbReference>
<dbReference type="AlphaFoldDB" id="A0A090AMD4"/>
<dbReference type="OrthoDB" id="7067387at2"/>
<keyword evidence="2" id="KW-1185">Reference proteome</keyword>
<evidence type="ECO:0000313" key="2">
    <source>
        <dbReference type="Proteomes" id="UP000031623"/>
    </source>
</evidence>
<accession>A0A090AMD4</accession>